<dbReference type="Proteomes" id="UP000692954">
    <property type="component" value="Unassembled WGS sequence"/>
</dbReference>
<evidence type="ECO:0000313" key="2">
    <source>
        <dbReference type="Proteomes" id="UP000692954"/>
    </source>
</evidence>
<accession>A0A8S1RUG5</accession>
<proteinExistence type="predicted"/>
<name>A0A8S1RUG5_9CILI</name>
<gene>
    <name evidence="1" type="ORF">PSON_ATCC_30995.1.T3520007</name>
</gene>
<dbReference type="EMBL" id="CAJJDN010000352">
    <property type="protein sequence ID" value="CAD8130987.1"/>
    <property type="molecule type" value="Genomic_DNA"/>
</dbReference>
<protein>
    <submittedName>
        <fullName evidence="1">Uncharacterized protein</fullName>
    </submittedName>
</protein>
<sequence>MGITCSNQNFESKEIEQIDRIQSFEEINQSERQSQIFQCLSFDSFQQNWLTKEYQINFDNRKEIIDLYEGKIIQLNRMFQASGDENFDNLEQIQNLQWVGNYDKNLKKVAKWSVKWNGLKLQNVGGYYSENGQKKGLWKDLFKNYCSLVNVFAEGEYYNGIQEGIWKYIQMNKMIGCGYYIKGQKIGKWIELDEGFYNHKQITYYGEYNMNGMKVGRWDIMYCKDNEKIYKQMQILRSIKKYSGGGLYDYEGNQQKIGKWVELDESFKDNIYTSKQVIYTGEYNRNSKKVGRWVILYCSRDEEEYEQIGYGTYDQEGNQKKIGKWVELDERFSLSKQITYNGEYNMHGVKIGRWNIMYCRQKEKEFKQIGGGSYDQEGNQQKIGKWVELDESFNTGFFTSKQITYNGVYNLNGMKVGRWNIMYCKDSEKIYKQMEINYIVVVDRMIIKEMRKRWESGLNWMKSSIIKMKSLIMVNIIQMVKKQVFGQQ</sequence>
<dbReference type="PANTHER" id="PTHR33706:SF1">
    <property type="entry name" value="TPR REPEAT PROTEIN"/>
    <property type="match status" value="1"/>
</dbReference>
<evidence type="ECO:0000313" key="1">
    <source>
        <dbReference type="EMBL" id="CAD8130987.1"/>
    </source>
</evidence>
<dbReference type="PANTHER" id="PTHR33706">
    <property type="entry name" value="MORN VARIANT REPEAT PROTEIN"/>
    <property type="match status" value="1"/>
</dbReference>
<dbReference type="OrthoDB" id="5981048at2759"/>
<reference evidence="1" key="1">
    <citation type="submission" date="2021-01" db="EMBL/GenBank/DDBJ databases">
        <authorList>
            <consortium name="Genoscope - CEA"/>
            <person name="William W."/>
        </authorList>
    </citation>
    <scope>NUCLEOTIDE SEQUENCE</scope>
</reference>
<comment type="caution">
    <text evidence="1">The sequence shown here is derived from an EMBL/GenBank/DDBJ whole genome shotgun (WGS) entry which is preliminary data.</text>
</comment>
<dbReference type="AlphaFoldDB" id="A0A8S1RUG5"/>
<organism evidence="1 2">
    <name type="scientific">Paramecium sonneborni</name>
    <dbReference type="NCBI Taxonomy" id="65129"/>
    <lineage>
        <taxon>Eukaryota</taxon>
        <taxon>Sar</taxon>
        <taxon>Alveolata</taxon>
        <taxon>Ciliophora</taxon>
        <taxon>Intramacronucleata</taxon>
        <taxon>Oligohymenophorea</taxon>
        <taxon>Peniculida</taxon>
        <taxon>Parameciidae</taxon>
        <taxon>Paramecium</taxon>
    </lineage>
</organism>
<keyword evidence="2" id="KW-1185">Reference proteome</keyword>